<dbReference type="Proteomes" id="UP000199063">
    <property type="component" value="Unassembled WGS sequence"/>
</dbReference>
<evidence type="ECO:0000256" key="1">
    <source>
        <dbReference type="SAM" id="MobiDB-lite"/>
    </source>
</evidence>
<name>A0A1G9QI65_9ACTN</name>
<reference evidence="3" key="1">
    <citation type="submission" date="2016-10" db="EMBL/GenBank/DDBJ databases">
        <authorList>
            <person name="Varghese N."/>
            <person name="Submissions S."/>
        </authorList>
    </citation>
    <scope>NUCLEOTIDE SEQUENCE [LARGE SCALE GENOMIC DNA]</scope>
    <source>
        <strain evidence="3">CGMCC 4.7042</strain>
    </source>
</reference>
<dbReference type="EMBL" id="FNHI01000004">
    <property type="protein sequence ID" value="SDM10666.1"/>
    <property type="molecule type" value="Genomic_DNA"/>
</dbReference>
<feature type="region of interest" description="Disordered" evidence="1">
    <location>
        <begin position="1"/>
        <end position="38"/>
    </location>
</feature>
<proteinExistence type="predicted"/>
<dbReference type="OrthoDB" id="4350674at2"/>
<feature type="compositionally biased region" description="Pro residues" evidence="1">
    <location>
        <begin position="1"/>
        <end position="21"/>
    </location>
</feature>
<sequence>MAAETPPSPVPSAPAAGPPAPASSNHGGKRIPPAERGATAIADRVVAKIAAQAAREALTHVPEGGSAPHATVTVHHDHARVRISLELDYPCDIGGQCRAVRRHVAQRVEALAGMAVPEVAVRIERLHSVHTRRAAQGRLR</sequence>
<keyword evidence="3" id="KW-1185">Reference proteome</keyword>
<protein>
    <recommendedName>
        <fullName evidence="4">Asp23 family, cell envelope-related function</fullName>
    </recommendedName>
</protein>
<evidence type="ECO:0008006" key="4">
    <source>
        <dbReference type="Google" id="ProtNLM"/>
    </source>
</evidence>
<accession>A0A1G9QI65</accession>
<gene>
    <name evidence="2" type="ORF">SAMN05444921_10449</name>
</gene>
<evidence type="ECO:0000313" key="3">
    <source>
        <dbReference type="Proteomes" id="UP000199063"/>
    </source>
</evidence>
<dbReference type="GeneID" id="40828820"/>
<evidence type="ECO:0000313" key="2">
    <source>
        <dbReference type="EMBL" id="SDM10666.1"/>
    </source>
</evidence>
<dbReference type="RefSeq" id="WP_093653065.1">
    <property type="nucleotide sequence ID" value="NZ_FNHI01000004.1"/>
</dbReference>
<organism evidence="2 3">
    <name type="scientific">Streptomyces wuyuanensis</name>
    <dbReference type="NCBI Taxonomy" id="1196353"/>
    <lineage>
        <taxon>Bacteria</taxon>
        <taxon>Bacillati</taxon>
        <taxon>Actinomycetota</taxon>
        <taxon>Actinomycetes</taxon>
        <taxon>Kitasatosporales</taxon>
        <taxon>Streptomycetaceae</taxon>
        <taxon>Streptomyces</taxon>
    </lineage>
</organism>
<dbReference type="AlphaFoldDB" id="A0A1G9QI65"/>
<dbReference type="STRING" id="1196353.SAMN05444921_10449"/>